<dbReference type="OrthoDB" id="8446614at2"/>
<dbReference type="STRING" id="395965.Msil_1218"/>
<gene>
    <name evidence="1" type="ordered locus">Msil_1218</name>
</gene>
<dbReference type="HOGENOM" id="CLU_1266085_0_0_5"/>
<dbReference type="EMBL" id="CP001280">
    <property type="protein sequence ID" value="ACK50187.1"/>
    <property type="molecule type" value="Genomic_DNA"/>
</dbReference>
<organism evidence="1 2">
    <name type="scientific">Methylocella silvestris (strain DSM 15510 / CIP 108128 / LMG 27833 / NCIMB 13906 / BL2)</name>
    <dbReference type="NCBI Taxonomy" id="395965"/>
    <lineage>
        <taxon>Bacteria</taxon>
        <taxon>Pseudomonadati</taxon>
        <taxon>Pseudomonadota</taxon>
        <taxon>Alphaproteobacteria</taxon>
        <taxon>Hyphomicrobiales</taxon>
        <taxon>Beijerinckiaceae</taxon>
        <taxon>Methylocella</taxon>
    </lineage>
</organism>
<proteinExistence type="predicted"/>
<evidence type="ECO:0000313" key="1">
    <source>
        <dbReference type="EMBL" id="ACK50187.1"/>
    </source>
</evidence>
<dbReference type="AlphaFoldDB" id="B8EPI2"/>
<dbReference type="eggNOG" id="ENOG503349C">
    <property type="taxonomic scope" value="Bacteria"/>
</dbReference>
<name>B8EPI2_METSB</name>
<evidence type="ECO:0000313" key="2">
    <source>
        <dbReference type="Proteomes" id="UP000002257"/>
    </source>
</evidence>
<protein>
    <submittedName>
        <fullName evidence="1">Uncharacterized protein</fullName>
    </submittedName>
</protein>
<keyword evidence="2" id="KW-1185">Reference proteome</keyword>
<dbReference type="KEGG" id="msl:Msil_1218"/>
<accession>B8EPI2</accession>
<reference evidence="1 2" key="1">
    <citation type="journal article" date="2010" name="J. Bacteriol.">
        <title>Complete genome sequence of the aerobic facultative methanotroph Methylocella silvestris BL2.</title>
        <authorList>
            <person name="Chen Y."/>
            <person name="Crombie A."/>
            <person name="Rahman M.T."/>
            <person name="Dedysh S.N."/>
            <person name="Liesack W."/>
            <person name="Stott M.B."/>
            <person name="Alam M."/>
            <person name="Theisen A.R."/>
            <person name="Murrell J.C."/>
            <person name="Dunfield P.F."/>
        </authorList>
    </citation>
    <scope>NUCLEOTIDE SEQUENCE [LARGE SCALE GENOMIC DNA]</scope>
    <source>
        <strain evidence="2">DSM 15510 / CIP 108128 / LMG 27833 / NCIMB 13906 / BL2</strain>
    </source>
</reference>
<dbReference type="RefSeq" id="WP_012590257.1">
    <property type="nucleotide sequence ID" value="NC_011666.1"/>
</dbReference>
<dbReference type="Proteomes" id="UP000002257">
    <property type="component" value="Chromosome"/>
</dbReference>
<sequence length="211" mass="22127">MRLGTNIRGAMLGVAVAALGVSAFAEGAFAAGGLLDGFSSFNWGEFFTYHGSKEKAEGNSRQSGGRHLFCPEIIILDGTAAAQTYAGSPPTNMNLRYQYSLGDVVRECALQGDQLALKIGVAGKVLLGPAGAPASFSVPLRVAIINTKDNDPIVTKLYHVAATIPQGEAVTEFTLVTEPLLVPFIQDHTEDDYTIKVGIDEGAQKAAGKGK</sequence>